<accession>A0A0A9C7F5</accession>
<dbReference type="AlphaFoldDB" id="A0A0A9C7F5"/>
<sequence>MQFLTENGCKQLTLTAIMSNTKISLR</sequence>
<reference evidence="1" key="2">
    <citation type="journal article" date="2015" name="Data Brief">
        <title>Shoot transcriptome of the giant reed, Arundo donax.</title>
        <authorList>
            <person name="Barrero R.A."/>
            <person name="Guerrero F.D."/>
            <person name="Moolhuijzen P."/>
            <person name="Goolsby J.A."/>
            <person name="Tidwell J."/>
            <person name="Bellgard S.E."/>
            <person name="Bellgard M.I."/>
        </authorList>
    </citation>
    <scope>NUCLEOTIDE SEQUENCE</scope>
    <source>
        <tissue evidence="1">Shoot tissue taken approximately 20 cm above the soil surface</tissue>
    </source>
</reference>
<name>A0A0A9C7F5_ARUDO</name>
<dbReference type="EMBL" id="GBRH01225691">
    <property type="protein sequence ID" value="JAD72204.1"/>
    <property type="molecule type" value="Transcribed_RNA"/>
</dbReference>
<organism evidence="1">
    <name type="scientific">Arundo donax</name>
    <name type="common">Giant reed</name>
    <name type="synonym">Donax arundinaceus</name>
    <dbReference type="NCBI Taxonomy" id="35708"/>
    <lineage>
        <taxon>Eukaryota</taxon>
        <taxon>Viridiplantae</taxon>
        <taxon>Streptophyta</taxon>
        <taxon>Embryophyta</taxon>
        <taxon>Tracheophyta</taxon>
        <taxon>Spermatophyta</taxon>
        <taxon>Magnoliopsida</taxon>
        <taxon>Liliopsida</taxon>
        <taxon>Poales</taxon>
        <taxon>Poaceae</taxon>
        <taxon>PACMAD clade</taxon>
        <taxon>Arundinoideae</taxon>
        <taxon>Arundineae</taxon>
        <taxon>Arundo</taxon>
    </lineage>
</organism>
<proteinExistence type="predicted"/>
<reference evidence="1" key="1">
    <citation type="submission" date="2014-09" db="EMBL/GenBank/DDBJ databases">
        <authorList>
            <person name="Magalhaes I.L.F."/>
            <person name="Oliveira U."/>
            <person name="Santos F.R."/>
            <person name="Vidigal T.H.D.A."/>
            <person name="Brescovit A.D."/>
            <person name="Santos A.J."/>
        </authorList>
    </citation>
    <scope>NUCLEOTIDE SEQUENCE</scope>
    <source>
        <tissue evidence="1">Shoot tissue taken approximately 20 cm above the soil surface</tissue>
    </source>
</reference>
<evidence type="ECO:0000313" key="1">
    <source>
        <dbReference type="EMBL" id="JAD72204.1"/>
    </source>
</evidence>
<protein>
    <submittedName>
        <fullName evidence="1">Uncharacterized protein</fullName>
    </submittedName>
</protein>